<dbReference type="InterPro" id="IPR000477">
    <property type="entry name" value="RT_dom"/>
</dbReference>
<comment type="caution">
    <text evidence="3">The sequence shown here is derived from an EMBL/GenBank/DDBJ whole genome shotgun (WGS) entry which is preliminary data.</text>
</comment>
<dbReference type="STRING" id="1202772.A0A1V9YW80"/>
<feature type="region of interest" description="Disordered" evidence="1">
    <location>
        <begin position="877"/>
        <end position="911"/>
    </location>
</feature>
<evidence type="ECO:0000259" key="2">
    <source>
        <dbReference type="PROSITE" id="PS50878"/>
    </source>
</evidence>
<accession>A0A1V9YW80</accession>
<protein>
    <recommendedName>
        <fullName evidence="2">Reverse transcriptase domain-containing protein</fullName>
    </recommendedName>
</protein>
<dbReference type="InterPro" id="IPR036691">
    <property type="entry name" value="Endo/exonu/phosph_ase_sf"/>
</dbReference>
<dbReference type="PANTHER" id="PTHR47027:SF20">
    <property type="entry name" value="REVERSE TRANSCRIPTASE-LIKE PROTEIN WITH RNA-DIRECTED DNA POLYMERASE DOMAIN"/>
    <property type="match status" value="1"/>
</dbReference>
<feature type="domain" description="Reverse transcriptase" evidence="2">
    <location>
        <begin position="410"/>
        <end position="677"/>
    </location>
</feature>
<dbReference type="Pfam" id="PF00078">
    <property type="entry name" value="RVT_1"/>
    <property type="match status" value="1"/>
</dbReference>
<dbReference type="CDD" id="cd01650">
    <property type="entry name" value="RT_nLTR_like"/>
    <property type="match status" value="1"/>
</dbReference>
<sequence length="911" mass="102774">MARPESERRRFYADLDAAIEALPKRDTTIICGDFNAKIGRDCVTDSAMTGAHARGRRNANGDLLADFCDRHGFAVTNTRFPKQEKNKTTWTQRRGDSFVWNQIDYILCPTNLVSKCHDAQSWGGLKLQSDHKLVTADFHADDIMEAKARYAATWKMPRRHKIDVNKLIDTKYKEELVLRTTAAIESLPDTDNNNAAATTTVAQQWKHVIDAVHQAATECLGQQDAARRRRFDDPELLRLCDQQQAVRLQINDKTIAREELPRLRAERNLILRAIKQRCCALANQEIDAHCEEIEALSPTTQMFNAVRASRRHNLPPIALQDNQGRTILSRQDTRRRITAHFKAQFNNETHTTVAPDLEARPLDTPITALELRKALLKLKNKRAPGPDDIPPEILKVTAEAIATKLTTLLNNAFATGSPIDLGEGTLICLPKTPTAKTKGQCSSLRPIVLLNCIRKAISLLVLQRISAKVDAFIGPYQSGFRPCRSTADAVWTHKWLIARIRTYKEFFIILGIDLSRAFDTIDRHKLLEVLRGFLDNDDIRLVQMLLATTTLTLRLYGSSHETFATNVGTPQGDSLSPVLFVVYLEAALRDVAAALGPEAALLTKTIAYADDTDFVCPDANAMEEITRKAPPVLAQWSLTVNHDKTEITHVCRASPRELASQPHANDLYSTKKLGSLLDDAADMKGRKHLATRAFHAMWKIWLRRDKIKEATRVRLYNCLVRPVLTYNCGTWALTPTQLDSLDSFHRHQLRLLLGIKYPHYLSSSALYARCDAEPLSSYVLRQRWSLFGHILRRPVTIPANRSMSAYFQPSTQAPWRGPHVNTLPRTLARDLSTLPAPMNLETAAHLARLRDIAANKADWKELVDLVVLFDPRQTTEDAVPMTPARRQPQRGPKRSYAGMDEGLPKRKRPRR</sequence>
<reference evidence="3 4" key="1">
    <citation type="journal article" date="2014" name="Genome Biol. Evol.">
        <title>The secreted proteins of Achlya hypogyna and Thraustotheca clavata identify the ancestral oomycete secretome and reveal gene acquisitions by horizontal gene transfer.</title>
        <authorList>
            <person name="Misner I."/>
            <person name="Blouin N."/>
            <person name="Leonard G."/>
            <person name="Richards T.A."/>
            <person name="Lane C.E."/>
        </authorList>
    </citation>
    <scope>NUCLEOTIDE SEQUENCE [LARGE SCALE GENOMIC DNA]</scope>
    <source>
        <strain evidence="3 4">ATCC 48635</strain>
    </source>
</reference>
<dbReference type="SUPFAM" id="SSF56672">
    <property type="entry name" value="DNA/RNA polymerases"/>
    <property type="match status" value="1"/>
</dbReference>
<proteinExistence type="predicted"/>
<evidence type="ECO:0000313" key="4">
    <source>
        <dbReference type="Proteomes" id="UP000243579"/>
    </source>
</evidence>
<dbReference type="InterPro" id="IPR043502">
    <property type="entry name" value="DNA/RNA_pol_sf"/>
</dbReference>
<name>A0A1V9YW80_ACHHY</name>
<organism evidence="3 4">
    <name type="scientific">Achlya hypogyna</name>
    <name type="common">Oomycete</name>
    <name type="synonym">Protoachlya hypogyna</name>
    <dbReference type="NCBI Taxonomy" id="1202772"/>
    <lineage>
        <taxon>Eukaryota</taxon>
        <taxon>Sar</taxon>
        <taxon>Stramenopiles</taxon>
        <taxon>Oomycota</taxon>
        <taxon>Saprolegniomycetes</taxon>
        <taxon>Saprolegniales</taxon>
        <taxon>Achlyaceae</taxon>
        <taxon>Achlya</taxon>
    </lineage>
</organism>
<dbReference type="Gene3D" id="3.60.10.10">
    <property type="entry name" value="Endonuclease/exonuclease/phosphatase"/>
    <property type="match status" value="1"/>
</dbReference>
<evidence type="ECO:0000256" key="1">
    <source>
        <dbReference type="SAM" id="MobiDB-lite"/>
    </source>
</evidence>
<keyword evidence="4" id="KW-1185">Reference proteome</keyword>
<dbReference type="SUPFAM" id="SSF56219">
    <property type="entry name" value="DNase I-like"/>
    <property type="match status" value="1"/>
</dbReference>
<dbReference type="Proteomes" id="UP000243579">
    <property type="component" value="Unassembled WGS sequence"/>
</dbReference>
<gene>
    <name evidence="3" type="ORF">ACHHYP_06032</name>
</gene>
<evidence type="ECO:0000313" key="3">
    <source>
        <dbReference type="EMBL" id="OQR89810.1"/>
    </source>
</evidence>
<dbReference type="PROSITE" id="PS50878">
    <property type="entry name" value="RT_POL"/>
    <property type="match status" value="1"/>
</dbReference>
<dbReference type="OrthoDB" id="122000at2759"/>
<dbReference type="PANTHER" id="PTHR47027">
    <property type="entry name" value="REVERSE TRANSCRIPTASE DOMAIN-CONTAINING PROTEIN"/>
    <property type="match status" value="1"/>
</dbReference>
<dbReference type="AlphaFoldDB" id="A0A1V9YW80"/>
<dbReference type="EMBL" id="JNBR01000729">
    <property type="protein sequence ID" value="OQR89810.1"/>
    <property type="molecule type" value="Genomic_DNA"/>
</dbReference>